<keyword evidence="2" id="KW-1185">Reference proteome</keyword>
<reference evidence="1 2" key="1">
    <citation type="journal article" date="2019" name="Int. J. Syst. Evol. Microbiol.">
        <title>The Global Catalogue of Microorganisms (GCM) 10K type strain sequencing project: providing services to taxonomists for standard genome sequencing and annotation.</title>
        <authorList>
            <consortium name="The Broad Institute Genomics Platform"/>
            <consortium name="The Broad Institute Genome Sequencing Center for Infectious Disease"/>
            <person name="Wu L."/>
            <person name="Ma J."/>
        </authorList>
    </citation>
    <scope>NUCLEOTIDE SEQUENCE [LARGE SCALE GENOMIC DNA]</scope>
    <source>
        <strain evidence="1 2">JCM 13476</strain>
    </source>
</reference>
<evidence type="ECO:0000313" key="2">
    <source>
        <dbReference type="Proteomes" id="UP001500791"/>
    </source>
</evidence>
<gene>
    <name evidence="1" type="ORF">GCM10009093_00460</name>
</gene>
<name>A0ABN0XYW3_9CAUL</name>
<dbReference type="EMBL" id="BAAAEJ010000001">
    <property type="protein sequence ID" value="GAA0377225.1"/>
    <property type="molecule type" value="Genomic_DNA"/>
</dbReference>
<dbReference type="RefSeq" id="WP_167179046.1">
    <property type="nucleotide sequence ID" value="NZ_BAAAEJ010000001.1"/>
</dbReference>
<dbReference type="PROSITE" id="PS51257">
    <property type="entry name" value="PROKAR_LIPOPROTEIN"/>
    <property type="match status" value="1"/>
</dbReference>
<evidence type="ECO:0000313" key="1">
    <source>
        <dbReference type="EMBL" id="GAA0377225.1"/>
    </source>
</evidence>
<comment type="caution">
    <text evidence="1">The sequence shown here is derived from an EMBL/GenBank/DDBJ whole genome shotgun (WGS) entry which is preliminary data.</text>
</comment>
<evidence type="ECO:0008006" key="3">
    <source>
        <dbReference type="Google" id="ProtNLM"/>
    </source>
</evidence>
<proteinExistence type="predicted"/>
<protein>
    <recommendedName>
        <fullName evidence="3">Lipoprotein</fullName>
    </recommendedName>
</protein>
<organism evidence="1 2">
    <name type="scientific">Brevundimonas terrae</name>
    <dbReference type="NCBI Taxonomy" id="363631"/>
    <lineage>
        <taxon>Bacteria</taxon>
        <taxon>Pseudomonadati</taxon>
        <taxon>Pseudomonadota</taxon>
        <taxon>Alphaproteobacteria</taxon>
        <taxon>Caulobacterales</taxon>
        <taxon>Caulobacteraceae</taxon>
        <taxon>Brevundimonas</taxon>
    </lineage>
</organism>
<accession>A0ABN0XYW3</accession>
<sequence length="46" mass="4808">MRRLVIGFVTLAITAPLLSGCIIIATDKPTTRVIHSSAPASSADKN</sequence>
<dbReference type="Proteomes" id="UP001500791">
    <property type="component" value="Unassembled WGS sequence"/>
</dbReference>